<evidence type="ECO:0000256" key="3">
    <source>
        <dbReference type="ARBA" id="ARBA00022475"/>
    </source>
</evidence>
<evidence type="ECO:0000256" key="4">
    <source>
        <dbReference type="ARBA" id="ARBA00022519"/>
    </source>
</evidence>
<organism evidence="10 11">
    <name type="scientific">Tateyamaria omphalii</name>
    <dbReference type="NCBI Taxonomy" id="299262"/>
    <lineage>
        <taxon>Bacteria</taxon>
        <taxon>Pseudomonadati</taxon>
        <taxon>Pseudomonadota</taxon>
        <taxon>Alphaproteobacteria</taxon>
        <taxon>Rhodobacterales</taxon>
        <taxon>Roseobacteraceae</taxon>
        <taxon>Tateyamaria</taxon>
    </lineage>
</organism>
<keyword evidence="5 8" id="KW-0812">Transmembrane</keyword>
<comment type="similarity">
    <text evidence="8">Belongs to the binding-protein-dependent transport system permease family.</text>
</comment>
<dbReference type="PANTHER" id="PTHR43357:SF4">
    <property type="entry name" value="INNER MEMBRANE ABC TRANSPORTER PERMEASE PROTEIN YDCV"/>
    <property type="match status" value="1"/>
</dbReference>
<keyword evidence="6 8" id="KW-1133">Transmembrane helix</keyword>
<evidence type="ECO:0000256" key="5">
    <source>
        <dbReference type="ARBA" id="ARBA00022692"/>
    </source>
</evidence>
<keyword evidence="2 8" id="KW-0813">Transport</keyword>
<evidence type="ECO:0000256" key="1">
    <source>
        <dbReference type="ARBA" id="ARBA00004429"/>
    </source>
</evidence>
<evidence type="ECO:0000256" key="7">
    <source>
        <dbReference type="ARBA" id="ARBA00023136"/>
    </source>
</evidence>
<name>A0A1P8MX36_9RHOB</name>
<feature type="transmembrane region" description="Helical" evidence="8">
    <location>
        <begin position="75"/>
        <end position="95"/>
    </location>
</feature>
<feature type="transmembrane region" description="Helical" evidence="8">
    <location>
        <begin position="12"/>
        <end position="35"/>
    </location>
</feature>
<dbReference type="Proteomes" id="UP000186336">
    <property type="component" value="Chromosome"/>
</dbReference>
<evidence type="ECO:0000313" key="11">
    <source>
        <dbReference type="Proteomes" id="UP000186336"/>
    </source>
</evidence>
<dbReference type="CDD" id="cd06261">
    <property type="entry name" value="TM_PBP2"/>
    <property type="match status" value="1"/>
</dbReference>
<feature type="transmembrane region" description="Helical" evidence="8">
    <location>
        <begin position="107"/>
        <end position="132"/>
    </location>
</feature>
<dbReference type="KEGG" id="tom:BWR18_13390"/>
<dbReference type="Pfam" id="PF00528">
    <property type="entry name" value="BPD_transp_1"/>
    <property type="match status" value="1"/>
</dbReference>
<dbReference type="InterPro" id="IPR035906">
    <property type="entry name" value="MetI-like_sf"/>
</dbReference>
<dbReference type="STRING" id="299262.BWR18_13390"/>
<dbReference type="GO" id="GO:0055085">
    <property type="term" value="P:transmembrane transport"/>
    <property type="evidence" value="ECO:0007669"/>
    <property type="project" value="InterPro"/>
</dbReference>
<comment type="subcellular location">
    <subcellularLocation>
        <location evidence="1">Cell inner membrane</location>
        <topology evidence="1">Multi-pass membrane protein</topology>
    </subcellularLocation>
    <subcellularLocation>
        <location evidence="8">Cell membrane</location>
        <topology evidence="8">Multi-pass membrane protein</topology>
    </subcellularLocation>
</comment>
<gene>
    <name evidence="10" type="ORF">BWR18_13390</name>
</gene>
<protein>
    <submittedName>
        <fullName evidence="10">Spermidine/putrescine ABC transporter permease</fullName>
    </submittedName>
</protein>
<dbReference type="EMBL" id="CP019312">
    <property type="protein sequence ID" value="APX12563.1"/>
    <property type="molecule type" value="Genomic_DNA"/>
</dbReference>
<sequence>MTQARINSVLMGALLIICAVWLIIPFTMAILWSLVDPAQPWTPDNLLPPEMSTFRWTNMWENSALKPALLNSYTLAPTTAIVTLLLAMPTAYCLARVPFPGREAAKLLVLLPLVVPGFVTAIFFTAILFQLGLTQSRFLAILFAHCILFLPFAIRILTVSFEQVRQDHIDAARDLGASPVARFRAAYLPALRPGIFASLLIVFIQSIEEFAIAFVVGSPDFTTVPTLLFSRLGQDFIRPDAAVLSLILVVPNIILMLFLEAFLKSANPSLSSGKA</sequence>
<keyword evidence="3" id="KW-1003">Cell membrane</keyword>
<keyword evidence="7 8" id="KW-0472">Membrane</keyword>
<feature type="transmembrane region" description="Helical" evidence="8">
    <location>
        <begin position="138"/>
        <end position="157"/>
    </location>
</feature>
<dbReference type="RefSeq" id="WP_076628939.1">
    <property type="nucleotide sequence ID" value="NZ_CP019312.1"/>
</dbReference>
<dbReference type="GO" id="GO:0005886">
    <property type="term" value="C:plasma membrane"/>
    <property type="evidence" value="ECO:0007669"/>
    <property type="project" value="UniProtKB-SubCell"/>
</dbReference>
<accession>A0A1P8MX36</accession>
<evidence type="ECO:0000256" key="6">
    <source>
        <dbReference type="ARBA" id="ARBA00022989"/>
    </source>
</evidence>
<dbReference type="SUPFAM" id="SSF161098">
    <property type="entry name" value="MetI-like"/>
    <property type="match status" value="1"/>
</dbReference>
<evidence type="ECO:0000256" key="8">
    <source>
        <dbReference type="RuleBase" id="RU363032"/>
    </source>
</evidence>
<dbReference type="InterPro" id="IPR000515">
    <property type="entry name" value="MetI-like"/>
</dbReference>
<dbReference type="Gene3D" id="1.10.3720.10">
    <property type="entry name" value="MetI-like"/>
    <property type="match status" value="1"/>
</dbReference>
<dbReference type="AlphaFoldDB" id="A0A1P8MX36"/>
<keyword evidence="11" id="KW-1185">Reference proteome</keyword>
<evidence type="ECO:0000256" key="2">
    <source>
        <dbReference type="ARBA" id="ARBA00022448"/>
    </source>
</evidence>
<keyword evidence="4" id="KW-0997">Cell inner membrane</keyword>
<evidence type="ECO:0000259" key="9">
    <source>
        <dbReference type="PROSITE" id="PS50928"/>
    </source>
</evidence>
<proteinExistence type="inferred from homology"/>
<dbReference type="PANTHER" id="PTHR43357">
    <property type="entry name" value="INNER MEMBRANE ABC TRANSPORTER PERMEASE PROTEIN YDCV"/>
    <property type="match status" value="1"/>
</dbReference>
<feature type="transmembrane region" description="Helical" evidence="8">
    <location>
        <begin position="241"/>
        <end position="263"/>
    </location>
</feature>
<dbReference type="OrthoDB" id="9809681at2"/>
<dbReference type="PROSITE" id="PS50928">
    <property type="entry name" value="ABC_TM1"/>
    <property type="match status" value="1"/>
</dbReference>
<feature type="domain" description="ABC transmembrane type-1" evidence="9">
    <location>
        <begin position="69"/>
        <end position="259"/>
    </location>
</feature>
<reference evidence="10 11" key="1">
    <citation type="submission" date="2017-01" db="EMBL/GenBank/DDBJ databases">
        <title>Complete genome of Tateyamaria omphalii DOK1-4 isolated from seawater in Dokdo.</title>
        <authorList>
            <person name="Kim J.H."/>
            <person name="Chi W.-J."/>
        </authorList>
    </citation>
    <scope>NUCLEOTIDE SEQUENCE [LARGE SCALE GENOMIC DNA]</scope>
    <source>
        <strain evidence="10 11">DOK1-4</strain>
    </source>
</reference>
<evidence type="ECO:0000313" key="10">
    <source>
        <dbReference type="EMBL" id="APX12563.1"/>
    </source>
</evidence>